<evidence type="ECO:0000256" key="5">
    <source>
        <dbReference type="SAM" id="Phobius"/>
    </source>
</evidence>
<dbReference type="InterPro" id="IPR056739">
    <property type="entry name" value="NfeD_membrane"/>
</dbReference>
<dbReference type="CDD" id="cd07021">
    <property type="entry name" value="Clp_protease_NfeD_like"/>
    <property type="match status" value="1"/>
</dbReference>
<reference evidence="11" key="1">
    <citation type="journal article" date="2019" name="Int. J. Syst. Evol. Microbiol.">
        <title>The Global Catalogue of Microorganisms (GCM) 10K type strain sequencing project: providing services to taxonomists for standard genome sequencing and annotation.</title>
        <authorList>
            <consortium name="The Broad Institute Genomics Platform"/>
            <consortium name="The Broad Institute Genome Sequencing Center for Infectious Disease"/>
            <person name="Wu L."/>
            <person name="Ma J."/>
        </authorList>
    </citation>
    <scope>NUCLEOTIDE SEQUENCE [LARGE SCALE GENOMIC DNA]</scope>
    <source>
        <strain evidence="11">KCTC 42217</strain>
    </source>
</reference>
<feature type="transmembrane region" description="Helical" evidence="5">
    <location>
        <begin position="226"/>
        <end position="249"/>
    </location>
</feature>
<evidence type="ECO:0000256" key="3">
    <source>
        <dbReference type="ARBA" id="ARBA00022989"/>
    </source>
</evidence>
<dbReference type="Proteomes" id="UP001597387">
    <property type="component" value="Unassembled WGS sequence"/>
</dbReference>
<evidence type="ECO:0000256" key="4">
    <source>
        <dbReference type="ARBA" id="ARBA00023136"/>
    </source>
</evidence>
<dbReference type="InterPro" id="IPR052165">
    <property type="entry name" value="Membrane_assoc_protease"/>
</dbReference>
<dbReference type="Pfam" id="PF24961">
    <property type="entry name" value="NfeD_membrane"/>
    <property type="match status" value="1"/>
</dbReference>
<dbReference type="InterPro" id="IPR056738">
    <property type="entry name" value="NfeD1b_N"/>
</dbReference>
<feature type="domain" description="NfeD1b N-terminal" evidence="9">
    <location>
        <begin position="31"/>
        <end position="215"/>
    </location>
</feature>
<evidence type="ECO:0000313" key="10">
    <source>
        <dbReference type="EMBL" id="MFD2164256.1"/>
    </source>
</evidence>
<keyword evidence="4 5" id="KW-0472">Membrane</keyword>
<dbReference type="Pfam" id="PF25145">
    <property type="entry name" value="NfeD1b_N"/>
    <property type="match status" value="1"/>
</dbReference>
<keyword evidence="2 5" id="KW-0812">Transmembrane</keyword>
<comment type="caution">
    <text evidence="10">The sequence shown here is derived from an EMBL/GenBank/DDBJ whole genome shotgun (WGS) entry which is preliminary data.</text>
</comment>
<evidence type="ECO:0000259" key="7">
    <source>
        <dbReference type="Pfam" id="PF01957"/>
    </source>
</evidence>
<dbReference type="SUPFAM" id="SSF52096">
    <property type="entry name" value="ClpP/crotonase"/>
    <property type="match status" value="1"/>
</dbReference>
<dbReference type="PANTHER" id="PTHR33507:SF3">
    <property type="entry name" value="INNER MEMBRANE PROTEIN YBBJ"/>
    <property type="match status" value="1"/>
</dbReference>
<dbReference type="InterPro" id="IPR012340">
    <property type="entry name" value="NA-bd_OB-fold"/>
</dbReference>
<sequence>MNRYLNHLKVTVLVTLAVLIQSFSVAQTKVKVYTFEMKEEIGPSAWRLTQKAFEGASRSKANLLLIRMNTYGGMVDFADSIRTKLLSSPIKTIVYIDNNAASAGALIAIACDKIYMKKGAGIGAASVVNGQGEIMPEKYQSYMRGLMRSTAEAKGRDPKIAEAFVDPDVAIPNIIVKGKVLTLTSKEAIKAGFCNGEAANIADVLKAEGVLNYEIVNHHVSAMDKAIGFLMNPAISGVLILLIIGGIYFEMQSPGIGFALLVSVVAALLYFAPLYMEGLAAHWEIGLFLIGLVLLAVEVFVIPGFGVAGILGILCVVAGLALSLVMNNMFDFTITGPEKVSSAFILVLVSMVLSIVISVIFGRSLLRSSAFQRLVLKDEQRSGLGYVSGRQNSELLNKTGIARTDMRPSGKIEVDGTWYDAVALDGFIEKDKEVTITKQENYNVFVRKKGS</sequence>
<evidence type="ECO:0000256" key="2">
    <source>
        <dbReference type="ARBA" id="ARBA00022692"/>
    </source>
</evidence>
<protein>
    <submittedName>
        <fullName evidence="10">Nodulation protein NfeD</fullName>
    </submittedName>
</protein>
<dbReference type="InterPro" id="IPR002810">
    <property type="entry name" value="NfeD-like_C"/>
</dbReference>
<evidence type="ECO:0000256" key="1">
    <source>
        <dbReference type="ARBA" id="ARBA00004141"/>
    </source>
</evidence>
<keyword evidence="11" id="KW-1185">Reference proteome</keyword>
<dbReference type="Pfam" id="PF01957">
    <property type="entry name" value="NfeD"/>
    <property type="match status" value="1"/>
</dbReference>
<feature type="chain" id="PRO_5047541737" evidence="6">
    <location>
        <begin position="27"/>
        <end position="451"/>
    </location>
</feature>
<feature type="transmembrane region" description="Helical" evidence="5">
    <location>
        <begin position="281"/>
        <end position="301"/>
    </location>
</feature>
<dbReference type="InterPro" id="IPR029045">
    <property type="entry name" value="ClpP/crotonase-like_dom_sf"/>
</dbReference>
<dbReference type="EMBL" id="JBHUHZ010000003">
    <property type="protein sequence ID" value="MFD2164256.1"/>
    <property type="molecule type" value="Genomic_DNA"/>
</dbReference>
<proteinExistence type="predicted"/>
<evidence type="ECO:0000259" key="9">
    <source>
        <dbReference type="Pfam" id="PF25145"/>
    </source>
</evidence>
<feature type="transmembrane region" description="Helical" evidence="5">
    <location>
        <begin position="308"/>
        <end position="330"/>
    </location>
</feature>
<feature type="signal peptide" evidence="6">
    <location>
        <begin position="1"/>
        <end position="26"/>
    </location>
</feature>
<feature type="domain" description="NfeD-like C-terminal" evidence="7">
    <location>
        <begin position="394"/>
        <end position="448"/>
    </location>
</feature>
<accession>A0ABW4ZR23</accession>
<comment type="subcellular location">
    <subcellularLocation>
        <location evidence="1">Membrane</location>
        <topology evidence="1">Multi-pass membrane protein</topology>
    </subcellularLocation>
</comment>
<feature type="transmembrane region" description="Helical" evidence="5">
    <location>
        <begin position="256"/>
        <end position="275"/>
    </location>
</feature>
<evidence type="ECO:0000313" key="11">
    <source>
        <dbReference type="Proteomes" id="UP001597387"/>
    </source>
</evidence>
<dbReference type="Gene3D" id="3.90.226.10">
    <property type="entry name" value="2-enoyl-CoA Hydratase, Chain A, domain 1"/>
    <property type="match status" value="1"/>
</dbReference>
<organism evidence="10 11">
    <name type="scientific">Paradesertivirga mongoliensis</name>
    <dbReference type="NCBI Taxonomy" id="2100740"/>
    <lineage>
        <taxon>Bacteria</taxon>
        <taxon>Pseudomonadati</taxon>
        <taxon>Bacteroidota</taxon>
        <taxon>Sphingobacteriia</taxon>
        <taxon>Sphingobacteriales</taxon>
        <taxon>Sphingobacteriaceae</taxon>
        <taxon>Paradesertivirga</taxon>
    </lineage>
</organism>
<name>A0ABW4ZR23_9SPHI</name>
<evidence type="ECO:0000256" key="6">
    <source>
        <dbReference type="SAM" id="SignalP"/>
    </source>
</evidence>
<feature type="domain" description="NfeD integral membrane" evidence="8">
    <location>
        <begin position="235"/>
        <end position="361"/>
    </location>
</feature>
<evidence type="ECO:0000259" key="8">
    <source>
        <dbReference type="Pfam" id="PF24961"/>
    </source>
</evidence>
<dbReference type="Gene3D" id="2.40.50.140">
    <property type="entry name" value="Nucleic acid-binding proteins"/>
    <property type="match status" value="1"/>
</dbReference>
<dbReference type="PANTHER" id="PTHR33507">
    <property type="entry name" value="INNER MEMBRANE PROTEIN YBBJ"/>
    <property type="match status" value="1"/>
</dbReference>
<dbReference type="RefSeq" id="WP_255904256.1">
    <property type="nucleotide sequence ID" value="NZ_JAFMZO010000004.1"/>
</dbReference>
<keyword evidence="3 5" id="KW-1133">Transmembrane helix</keyword>
<feature type="transmembrane region" description="Helical" evidence="5">
    <location>
        <begin position="342"/>
        <end position="366"/>
    </location>
</feature>
<gene>
    <name evidence="10" type="ORF">ACFSJU_17740</name>
</gene>
<keyword evidence="6" id="KW-0732">Signal</keyword>